<dbReference type="GO" id="GO:0046872">
    <property type="term" value="F:metal ion binding"/>
    <property type="evidence" value="ECO:0007669"/>
    <property type="project" value="UniProtKB-KW"/>
</dbReference>
<dbReference type="InterPro" id="IPR050682">
    <property type="entry name" value="ModA/WtpA"/>
</dbReference>
<keyword evidence="3" id="KW-0732">Signal</keyword>
<dbReference type="GO" id="GO:0015689">
    <property type="term" value="P:molybdate ion transport"/>
    <property type="evidence" value="ECO:0007669"/>
    <property type="project" value="InterPro"/>
</dbReference>
<feature type="binding site" evidence="4">
    <location>
        <position position="104"/>
    </location>
    <ligand>
        <name>molybdate</name>
        <dbReference type="ChEBI" id="CHEBI:36264"/>
    </ligand>
</feature>
<dbReference type="PANTHER" id="PTHR30632:SF0">
    <property type="entry name" value="SULFATE-BINDING PROTEIN"/>
    <property type="match status" value="1"/>
</dbReference>
<keyword evidence="7" id="KW-1185">Reference proteome</keyword>
<accession>A0A853BNI8</accession>
<evidence type="ECO:0000313" key="7">
    <source>
        <dbReference type="Proteomes" id="UP000575985"/>
    </source>
</evidence>
<dbReference type="Pfam" id="PF13531">
    <property type="entry name" value="SBP_bac_11"/>
    <property type="match status" value="1"/>
</dbReference>
<evidence type="ECO:0000256" key="5">
    <source>
        <dbReference type="SAM" id="MobiDB-lite"/>
    </source>
</evidence>
<name>A0A853BNI8_9ACTN</name>
<evidence type="ECO:0000256" key="2">
    <source>
        <dbReference type="ARBA" id="ARBA00022723"/>
    </source>
</evidence>
<feature type="binding site" evidence="4">
    <location>
        <position position="225"/>
    </location>
    <ligand>
        <name>molybdate</name>
        <dbReference type="ChEBI" id="CHEBI:36264"/>
    </ligand>
</feature>
<dbReference type="GO" id="GO:0030973">
    <property type="term" value="F:molybdate ion binding"/>
    <property type="evidence" value="ECO:0007669"/>
    <property type="project" value="TreeGrafter"/>
</dbReference>
<dbReference type="NCBIfam" id="TIGR01256">
    <property type="entry name" value="modA"/>
    <property type="match status" value="1"/>
</dbReference>
<comment type="caution">
    <text evidence="6">The sequence shown here is derived from an EMBL/GenBank/DDBJ whole genome shotgun (WGS) entry which is preliminary data.</text>
</comment>
<comment type="similarity">
    <text evidence="1">Belongs to the bacterial solute-binding protein ModA family.</text>
</comment>
<dbReference type="PIRSF" id="PIRSF004846">
    <property type="entry name" value="ModA"/>
    <property type="match status" value="1"/>
</dbReference>
<feature type="compositionally biased region" description="Low complexity" evidence="5">
    <location>
        <begin position="13"/>
        <end position="22"/>
    </location>
</feature>
<keyword evidence="2 4" id="KW-0479">Metal-binding</keyword>
<dbReference type="Gene3D" id="3.40.190.10">
    <property type="entry name" value="Periplasmic binding protein-like II"/>
    <property type="match status" value="2"/>
</dbReference>
<protein>
    <submittedName>
        <fullName evidence="6">Molybdate transport system substrate-binding protein</fullName>
    </submittedName>
</protein>
<dbReference type="EMBL" id="JACCFO010000001">
    <property type="protein sequence ID" value="NYI96275.1"/>
    <property type="molecule type" value="Genomic_DNA"/>
</dbReference>
<feature type="region of interest" description="Disordered" evidence="5">
    <location>
        <begin position="1"/>
        <end position="29"/>
    </location>
</feature>
<evidence type="ECO:0000313" key="6">
    <source>
        <dbReference type="EMBL" id="NYI96275.1"/>
    </source>
</evidence>
<dbReference type="RefSeq" id="WP_179767668.1">
    <property type="nucleotide sequence ID" value="NZ_JACCFO010000001.1"/>
</dbReference>
<keyword evidence="4" id="KW-0500">Molybdenum</keyword>
<reference evidence="6 7" key="1">
    <citation type="submission" date="2020-07" db="EMBL/GenBank/DDBJ databases">
        <title>Sequencing the genomes of 1000 actinobacteria strains.</title>
        <authorList>
            <person name="Klenk H.-P."/>
        </authorList>
    </citation>
    <scope>NUCLEOTIDE SEQUENCE [LARGE SCALE GENOMIC DNA]</scope>
    <source>
        <strain evidence="6 7">DSM 45927</strain>
    </source>
</reference>
<dbReference type="InterPro" id="IPR005950">
    <property type="entry name" value="ModA"/>
</dbReference>
<organism evidence="6 7">
    <name type="scientific">Streptomonospora nanhaiensis</name>
    <dbReference type="NCBI Taxonomy" id="1323731"/>
    <lineage>
        <taxon>Bacteria</taxon>
        <taxon>Bacillati</taxon>
        <taxon>Actinomycetota</taxon>
        <taxon>Actinomycetes</taxon>
        <taxon>Streptosporangiales</taxon>
        <taxon>Nocardiopsidaceae</taxon>
        <taxon>Streptomonospora</taxon>
    </lineage>
</organism>
<feature type="binding site" evidence="4">
    <location>
        <position position="76"/>
    </location>
    <ligand>
        <name>molybdate</name>
        <dbReference type="ChEBI" id="CHEBI:36264"/>
    </ligand>
</feature>
<dbReference type="PANTHER" id="PTHR30632">
    <property type="entry name" value="MOLYBDATE-BINDING PERIPLASMIC PROTEIN"/>
    <property type="match status" value="1"/>
</dbReference>
<evidence type="ECO:0000256" key="4">
    <source>
        <dbReference type="PIRSR" id="PIRSR004846-1"/>
    </source>
</evidence>
<evidence type="ECO:0000256" key="1">
    <source>
        <dbReference type="ARBA" id="ARBA00009175"/>
    </source>
</evidence>
<dbReference type="Proteomes" id="UP000575985">
    <property type="component" value="Unassembled WGS sequence"/>
</dbReference>
<sequence>MARDRSRGGVPGVPGATAAGRPAAGGGRRRAAAALPTAALAALAALAGCAPVGGGTEGGEGAGGAERTLTVFAAASLTGAFEELGERFERDHPGTEVEFNFAGSSQLAGQINEGAPADVFASADTRTMDTVAEAGNTAGEPVVFVRNTLEIAVPRGNPAGVEGLADLADPRVSVALCAEEVPCGAAAAEVLDAAGVEVAPVSLEEDVKAALTKVELGEVDAALVYRTDVLAGDDVEGVAFAEADQAANDYPIAVLAAAPRPALAEDWVAWVRSADAQRVFRDAGFTTR</sequence>
<gene>
    <name evidence="6" type="ORF">HNR12_002552</name>
</gene>
<evidence type="ECO:0000256" key="3">
    <source>
        <dbReference type="ARBA" id="ARBA00022729"/>
    </source>
</evidence>
<dbReference type="SUPFAM" id="SSF53850">
    <property type="entry name" value="Periplasmic binding protein-like II"/>
    <property type="match status" value="1"/>
</dbReference>
<feature type="binding site" evidence="4">
    <location>
        <position position="207"/>
    </location>
    <ligand>
        <name>molybdate</name>
        <dbReference type="ChEBI" id="CHEBI:36264"/>
    </ligand>
</feature>
<proteinExistence type="inferred from homology"/>
<dbReference type="AlphaFoldDB" id="A0A853BNI8"/>